<dbReference type="PANTHER" id="PTHR48016:SF56">
    <property type="entry name" value="MAPKK KINASE"/>
    <property type="match status" value="1"/>
</dbReference>
<feature type="domain" description="Protein kinase" evidence="6">
    <location>
        <begin position="14"/>
        <end position="307"/>
    </location>
</feature>
<evidence type="ECO:0000313" key="7">
    <source>
        <dbReference type="EMBL" id="KAK7247902.1"/>
    </source>
</evidence>
<dbReference type="Pfam" id="PF00069">
    <property type="entry name" value="Pkinase"/>
    <property type="match status" value="1"/>
</dbReference>
<dbReference type="SMART" id="SM00220">
    <property type="entry name" value="S_TKc"/>
    <property type="match status" value="1"/>
</dbReference>
<keyword evidence="4" id="KW-0067">ATP-binding</keyword>
<accession>A0ABR1G3J1</accession>
<reference evidence="7 8" key="1">
    <citation type="submission" date="2024-03" db="EMBL/GenBank/DDBJ databases">
        <title>Aureococcus anophagefferens CCMP1851 and Kratosvirus quantuckense: Draft genome of a second virus-susceptible host strain in the model system.</title>
        <authorList>
            <person name="Chase E."/>
            <person name="Truchon A.R."/>
            <person name="Schepens W."/>
            <person name="Wilhelm S.W."/>
        </authorList>
    </citation>
    <scope>NUCLEOTIDE SEQUENCE [LARGE SCALE GENOMIC DNA]</scope>
    <source>
        <strain evidence="7 8">CCMP1851</strain>
    </source>
</reference>
<gene>
    <name evidence="7" type="ORF">SO694_00084179</name>
</gene>
<evidence type="ECO:0000256" key="1">
    <source>
        <dbReference type="ARBA" id="ARBA00022679"/>
    </source>
</evidence>
<dbReference type="Proteomes" id="UP001363151">
    <property type="component" value="Unassembled WGS sequence"/>
</dbReference>
<evidence type="ECO:0000313" key="8">
    <source>
        <dbReference type="Proteomes" id="UP001363151"/>
    </source>
</evidence>
<feature type="region of interest" description="Disordered" evidence="5">
    <location>
        <begin position="316"/>
        <end position="353"/>
    </location>
</feature>
<dbReference type="InterPro" id="IPR000719">
    <property type="entry name" value="Prot_kinase_dom"/>
</dbReference>
<dbReference type="EMBL" id="JBBJCI010000124">
    <property type="protein sequence ID" value="KAK7247902.1"/>
    <property type="molecule type" value="Genomic_DNA"/>
</dbReference>
<feature type="region of interest" description="Disordered" evidence="5">
    <location>
        <begin position="377"/>
        <end position="494"/>
    </location>
</feature>
<evidence type="ECO:0000259" key="6">
    <source>
        <dbReference type="PROSITE" id="PS50011"/>
    </source>
</evidence>
<dbReference type="InterPro" id="IPR011009">
    <property type="entry name" value="Kinase-like_dom_sf"/>
</dbReference>
<evidence type="ECO:0000256" key="2">
    <source>
        <dbReference type="ARBA" id="ARBA00022741"/>
    </source>
</evidence>
<feature type="compositionally biased region" description="Low complexity" evidence="5">
    <location>
        <begin position="449"/>
        <end position="463"/>
    </location>
</feature>
<dbReference type="CDD" id="cd06606">
    <property type="entry name" value="STKc_MAPKKK"/>
    <property type="match status" value="1"/>
</dbReference>
<evidence type="ECO:0000256" key="5">
    <source>
        <dbReference type="SAM" id="MobiDB-lite"/>
    </source>
</evidence>
<dbReference type="PANTHER" id="PTHR48016">
    <property type="entry name" value="MAP KINASE KINASE KINASE SSK2-RELATED-RELATED"/>
    <property type="match status" value="1"/>
</dbReference>
<comment type="caution">
    <text evidence="7">The sequence shown here is derived from an EMBL/GenBank/DDBJ whole genome shotgun (WGS) entry which is preliminary data.</text>
</comment>
<feature type="compositionally biased region" description="Basic and acidic residues" evidence="5">
    <location>
        <begin position="427"/>
        <end position="447"/>
    </location>
</feature>
<keyword evidence="2" id="KW-0547">Nucleotide-binding</keyword>
<dbReference type="SUPFAM" id="SSF56112">
    <property type="entry name" value="Protein kinase-like (PK-like)"/>
    <property type="match status" value="1"/>
</dbReference>
<keyword evidence="3 7" id="KW-0418">Kinase</keyword>
<feature type="compositionally biased region" description="Basic residues" evidence="5">
    <location>
        <begin position="408"/>
        <end position="420"/>
    </location>
</feature>
<name>A0ABR1G3J1_AURAN</name>
<dbReference type="PROSITE" id="PS50011">
    <property type="entry name" value="PROTEIN_KINASE_DOM"/>
    <property type="match status" value="1"/>
</dbReference>
<dbReference type="Gene3D" id="1.10.510.10">
    <property type="entry name" value="Transferase(Phosphotransferase) domain 1"/>
    <property type="match status" value="1"/>
</dbReference>
<sequence>MEDSEALRNSIGRWVKGRILGRGAQGTVFLSQLSDGRHAACKQINTEGLGEEELRGIMREITLIRALHHENVVGYLGLERDATRHRLSIFMEYAMGGSVRQLLQDGGAFSEARAARTLEQVLRGLTYLHAHGVAHRDIKGANILLSAPAARERDVWSCLSPGGAPSLEEHCASPASVVHVAKLADFGASKRIGTLGEDKSVLSGLKGTPRWMAPEVIKGQIAGTLDGWALADVWSMGCTMVEMVTGEMPWPMFPNPMAAMYHIADGKAPPLGTYAPTPNAKAFLDGCCRATPAHRSSPAALLAHAFICGAPERPEAAPPADLALAEPPPEKKGRARRSSGSEEPASPTSKAIDLARSKMDSFPILQKLRSAATSLYARGPSSPVKASARGVFGASSSSGRDPDPGTTKGRRAAKKEKKKLLFGSSAVRREARSELERPVARSVDRPTRHSPSAASRASPAPARQLPPIRDSGDRRNIASAPNLNWGHGHVRHSI</sequence>
<evidence type="ECO:0000256" key="3">
    <source>
        <dbReference type="ARBA" id="ARBA00022777"/>
    </source>
</evidence>
<dbReference type="InterPro" id="IPR008271">
    <property type="entry name" value="Ser/Thr_kinase_AS"/>
</dbReference>
<dbReference type="InterPro" id="IPR050538">
    <property type="entry name" value="MAP_kinase_kinase_kinase"/>
</dbReference>
<organism evidence="7 8">
    <name type="scientific">Aureococcus anophagefferens</name>
    <name type="common">Harmful bloom alga</name>
    <dbReference type="NCBI Taxonomy" id="44056"/>
    <lineage>
        <taxon>Eukaryota</taxon>
        <taxon>Sar</taxon>
        <taxon>Stramenopiles</taxon>
        <taxon>Ochrophyta</taxon>
        <taxon>Pelagophyceae</taxon>
        <taxon>Pelagomonadales</taxon>
        <taxon>Pelagomonadaceae</taxon>
        <taxon>Aureococcus</taxon>
    </lineage>
</organism>
<keyword evidence="8" id="KW-1185">Reference proteome</keyword>
<dbReference type="GO" id="GO:0016301">
    <property type="term" value="F:kinase activity"/>
    <property type="evidence" value="ECO:0007669"/>
    <property type="project" value="UniProtKB-KW"/>
</dbReference>
<keyword evidence="1" id="KW-0808">Transferase</keyword>
<proteinExistence type="predicted"/>
<evidence type="ECO:0000256" key="4">
    <source>
        <dbReference type="ARBA" id="ARBA00022840"/>
    </source>
</evidence>
<dbReference type="PROSITE" id="PS00108">
    <property type="entry name" value="PROTEIN_KINASE_ST"/>
    <property type="match status" value="1"/>
</dbReference>
<protein>
    <submittedName>
        <fullName evidence="7">MAP kinase kinase kinase</fullName>
    </submittedName>
</protein>